<accession>A0AAV7MLA2</accession>
<keyword evidence="2" id="KW-1185">Reference proteome</keyword>
<dbReference type="Proteomes" id="UP001066276">
    <property type="component" value="Chromosome 9"/>
</dbReference>
<dbReference type="EMBL" id="JANPWB010000013">
    <property type="protein sequence ID" value="KAJ1103854.1"/>
    <property type="molecule type" value="Genomic_DNA"/>
</dbReference>
<sequence>MAVSMVIPVTMIGSSSMTTTLSRIVDSAHPINSKTSFCLINITGTIEITLSSSTAENPIDDLIDDID</sequence>
<evidence type="ECO:0008006" key="3">
    <source>
        <dbReference type="Google" id="ProtNLM"/>
    </source>
</evidence>
<comment type="caution">
    <text evidence="1">The sequence shown here is derived from an EMBL/GenBank/DDBJ whole genome shotgun (WGS) entry which is preliminary data.</text>
</comment>
<name>A0AAV7MLA2_PLEWA</name>
<gene>
    <name evidence="1" type="ORF">NDU88_001275</name>
</gene>
<protein>
    <recommendedName>
        <fullName evidence="3">Secreted protein</fullName>
    </recommendedName>
</protein>
<organism evidence="1 2">
    <name type="scientific">Pleurodeles waltl</name>
    <name type="common">Iberian ribbed newt</name>
    <dbReference type="NCBI Taxonomy" id="8319"/>
    <lineage>
        <taxon>Eukaryota</taxon>
        <taxon>Metazoa</taxon>
        <taxon>Chordata</taxon>
        <taxon>Craniata</taxon>
        <taxon>Vertebrata</taxon>
        <taxon>Euteleostomi</taxon>
        <taxon>Amphibia</taxon>
        <taxon>Batrachia</taxon>
        <taxon>Caudata</taxon>
        <taxon>Salamandroidea</taxon>
        <taxon>Salamandridae</taxon>
        <taxon>Pleurodelinae</taxon>
        <taxon>Pleurodeles</taxon>
    </lineage>
</organism>
<reference evidence="1" key="1">
    <citation type="journal article" date="2022" name="bioRxiv">
        <title>Sequencing and chromosome-scale assembly of the giantPleurodeles waltlgenome.</title>
        <authorList>
            <person name="Brown T."/>
            <person name="Elewa A."/>
            <person name="Iarovenko S."/>
            <person name="Subramanian E."/>
            <person name="Araus A.J."/>
            <person name="Petzold A."/>
            <person name="Susuki M."/>
            <person name="Suzuki K.-i.T."/>
            <person name="Hayashi T."/>
            <person name="Toyoda A."/>
            <person name="Oliveira C."/>
            <person name="Osipova E."/>
            <person name="Leigh N.D."/>
            <person name="Simon A."/>
            <person name="Yun M.H."/>
        </authorList>
    </citation>
    <scope>NUCLEOTIDE SEQUENCE</scope>
    <source>
        <strain evidence="1">20211129_DDA</strain>
        <tissue evidence="1">Liver</tissue>
    </source>
</reference>
<proteinExistence type="predicted"/>
<evidence type="ECO:0000313" key="1">
    <source>
        <dbReference type="EMBL" id="KAJ1103854.1"/>
    </source>
</evidence>
<dbReference type="AlphaFoldDB" id="A0AAV7MLA2"/>
<evidence type="ECO:0000313" key="2">
    <source>
        <dbReference type="Proteomes" id="UP001066276"/>
    </source>
</evidence>